<proteinExistence type="predicted"/>
<dbReference type="Gene3D" id="2.20.20.30">
    <property type="entry name" value="reverse gyrase domain"/>
    <property type="match status" value="1"/>
</dbReference>
<dbReference type="PANTHER" id="PTHR36718:SF1">
    <property type="entry name" value="DOUBLE ZINC RIBBON PROTEIN MJ0416"/>
    <property type="match status" value="1"/>
</dbReference>
<dbReference type="EMBL" id="QSOB01000016">
    <property type="protein sequence ID" value="RGI66759.1"/>
    <property type="molecule type" value="Genomic_DNA"/>
</dbReference>
<gene>
    <name evidence="2" type="ORF">DXD95_11410</name>
</gene>
<evidence type="ECO:0000313" key="3">
    <source>
        <dbReference type="Proteomes" id="UP000260642"/>
    </source>
</evidence>
<dbReference type="InterPro" id="IPR031493">
    <property type="entry name" value="Zinc_ribbon_15"/>
</dbReference>
<dbReference type="Proteomes" id="UP000260642">
    <property type="component" value="Unassembled WGS sequence"/>
</dbReference>
<dbReference type="RefSeq" id="WP_117482830.1">
    <property type="nucleotide sequence ID" value="NZ_AP031452.1"/>
</dbReference>
<name>A0A3E4E7M0_9FIRM</name>
<sequence length="131" mass="15465">MFFMMGITDGRKDFDFNQVITCDKCGRYGRYQVYMTYMVLSLFFIPCFKWNRHYYVQTTCCNALYELDPEIGRRIARGEDVEILPQHLQRVNPQYGYGFENGSGNTIKRCSNCGYTTTEDFEFCPKCGRRL</sequence>
<evidence type="ECO:0000313" key="2">
    <source>
        <dbReference type="EMBL" id="RGI66759.1"/>
    </source>
</evidence>
<reference evidence="2 3" key="1">
    <citation type="submission" date="2018-08" db="EMBL/GenBank/DDBJ databases">
        <title>A genome reference for cultivated species of the human gut microbiota.</title>
        <authorList>
            <person name="Zou Y."/>
            <person name="Xue W."/>
            <person name="Luo G."/>
        </authorList>
    </citation>
    <scope>NUCLEOTIDE SEQUENCE [LARGE SCALE GENOMIC DNA]</scope>
    <source>
        <strain evidence="2 3">TM10-3</strain>
    </source>
</reference>
<dbReference type="AlphaFoldDB" id="A0A3E4E7M0"/>
<dbReference type="InterPro" id="IPR053281">
    <property type="entry name" value="Double_zinc_ribbon"/>
</dbReference>
<protein>
    <submittedName>
        <fullName evidence="2">Zinc ribbon domain-containing protein</fullName>
    </submittedName>
</protein>
<dbReference type="PANTHER" id="PTHR36718">
    <property type="entry name" value="OS05G0435400 PROTEIN"/>
    <property type="match status" value="1"/>
</dbReference>
<dbReference type="Pfam" id="PF17032">
    <property type="entry name" value="Zn_ribbon_15"/>
    <property type="match status" value="1"/>
</dbReference>
<organism evidence="2 3">
    <name type="scientific">Agathobacter rectalis</name>
    <dbReference type="NCBI Taxonomy" id="39491"/>
    <lineage>
        <taxon>Bacteria</taxon>
        <taxon>Bacillati</taxon>
        <taxon>Bacillota</taxon>
        <taxon>Clostridia</taxon>
        <taxon>Lachnospirales</taxon>
        <taxon>Lachnospiraceae</taxon>
        <taxon>Agathobacter</taxon>
    </lineage>
</organism>
<accession>A0A3E4E7M0</accession>
<evidence type="ECO:0000259" key="1">
    <source>
        <dbReference type="Pfam" id="PF17032"/>
    </source>
</evidence>
<comment type="caution">
    <text evidence="2">The sequence shown here is derived from an EMBL/GenBank/DDBJ whole genome shotgun (WGS) entry which is preliminary data.</text>
</comment>
<feature type="domain" description="Zinc-ribbon 15" evidence="1">
    <location>
        <begin position="20"/>
        <end position="128"/>
    </location>
</feature>